<dbReference type="AlphaFoldDB" id="A0AAW1HTA4"/>
<sequence length="103" mass="12095">MKPLSIDYEYELCELCCKDNNHYRQCYVDELGWINDKEFYVWVPYFWISEFMEEMTEIFGSGLFADGPLKAYVAESGISFDLVSAVGDYVDIESVFPKDKYPH</sequence>
<dbReference type="Proteomes" id="UP001458880">
    <property type="component" value="Unassembled WGS sequence"/>
</dbReference>
<name>A0AAW1HTA4_POPJA</name>
<organism evidence="1 2">
    <name type="scientific">Popillia japonica</name>
    <name type="common">Japanese beetle</name>
    <dbReference type="NCBI Taxonomy" id="7064"/>
    <lineage>
        <taxon>Eukaryota</taxon>
        <taxon>Metazoa</taxon>
        <taxon>Ecdysozoa</taxon>
        <taxon>Arthropoda</taxon>
        <taxon>Hexapoda</taxon>
        <taxon>Insecta</taxon>
        <taxon>Pterygota</taxon>
        <taxon>Neoptera</taxon>
        <taxon>Endopterygota</taxon>
        <taxon>Coleoptera</taxon>
        <taxon>Polyphaga</taxon>
        <taxon>Scarabaeiformia</taxon>
        <taxon>Scarabaeidae</taxon>
        <taxon>Rutelinae</taxon>
        <taxon>Popillia</taxon>
    </lineage>
</organism>
<evidence type="ECO:0000313" key="1">
    <source>
        <dbReference type="EMBL" id="KAK9679519.1"/>
    </source>
</evidence>
<gene>
    <name evidence="1" type="ORF">QE152_g39957</name>
</gene>
<protein>
    <submittedName>
        <fullName evidence="1">Uncharacterized protein</fullName>
    </submittedName>
</protein>
<accession>A0AAW1HTA4</accession>
<keyword evidence="2" id="KW-1185">Reference proteome</keyword>
<comment type="caution">
    <text evidence="1">The sequence shown here is derived from an EMBL/GenBank/DDBJ whole genome shotgun (WGS) entry which is preliminary data.</text>
</comment>
<proteinExistence type="predicted"/>
<evidence type="ECO:0000313" key="2">
    <source>
        <dbReference type="Proteomes" id="UP001458880"/>
    </source>
</evidence>
<reference evidence="1 2" key="1">
    <citation type="journal article" date="2024" name="BMC Genomics">
        <title>De novo assembly and annotation of Popillia japonica's genome with initial clues to its potential as an invasive pest.</title>
        <authorList>
            <person name="Cucini C."/>
            <person name="Boschi S."/>
            <person name="Funari R."/>
            <person name="Cardaioli E."/>
            <person name="Iannotti N."/>
            <person name="Marturano G."/>
            <person name="Paoli F."/>
            <person name="Bruttini M."/>
            <person name="Carapelli A."/>
            <person name="Frati F."/>
            <person name="Nardi F."/>
        </authorList>
    </citation>
    <scope>NUCLEOTIDE SEQUENCE [LARGE SCALE GENOMIC DNA]</scope>
    <source>
        <strain evidence="1">DMR45628</strain>
    </source>
</reference>
<dbReference type="EMBL" id="JASPKY010001015">
    <property type="protein sequence ID" value="KAK9679519.1"/>
    <property type="molecule type" value="Genomic_DNA"/>
</dbReference>